<keyword evidence="3" id="KW-1185">Reference proteome</keyword>
<dbReference type="STRING" id="478744.SAMN05444359_11256"/>
<reference evidence="3" key="1">
    <citation type="submission" date="2016-10" db="EMBL/GenBank/DDBJ databases">
        <authorList>
            <person name="Varghese N."/>
            <person name="Submissions S."/>
        </authorList>
    </citation>
    <scope>NUCLEOTIDE SEQUENCE [LARGE SCALE GENOMIC DNA]</scope>
    <source>
        <strain evidence="3">DSM 24740</strain>
    </source>
</reference>
<gene>
    <name evidence="2" type="ORF">SAMN05444359_11256</name>
</gene>
<sequence length="82" mass="8925">MTKAEQTQFLEAINRLIQKVDERFPAKGSSSNSQETDFSKAFSKLDKALKGECVAQEASSEAESKPEEEAPGEATSPTNTDK</sequence>
<dbReference type="AlphaFoldDB" id="A0A1H9H8E4"/>
<dbReference type="RefSeq" id="WP_090168774.1">
    <property type="nucleotide sequence ID" value="NZ_FOFB01000012.1"/>
</dbReference>
<protein>
    <submittedName>
        <fullName evidence="2">Uncharacterized protein</fullName>
    </submittedName>
</protein>
<name>A0A1H9H8E4_9BACT</name>
<evidence type="ECO:0000313" key="2">
    <source>
        <dbReference type="EMBL" id="SEQ58546.1"/>
    </source>
</evidence>
<accession>A0A1H9H8E4</accession>
<evidence type="ECO:0000256" key="1">
    <source>
        <dbReference type="SAM" id="MobiDB-lite"/>
    </source>
</evidence>
<dbReference type="InParanoid" id="A0A1H9H8E4"/>
<organism evidence="2 3">
    <name type="scientific">Neolewinella agarilytica</name>
    <dbReference type="NCBI Taxonomy" id="478744"/>
    <lineage>
        <taxon>Bacteria</taxon>
        <taxon>Pseudomonadati</taxon>
        <taxon>Bacteroidota</taxon>
        <taxon>Saprospiria</taxon>
        <taxon>Saprospirales</taxon>
        <taxon>Lewinellaceae</taxon>
        <taxon>Neolewinella</taxon>
    </lineage>
</organism>
<proteinExistence type="predicted"/>
<evidence type="ECO:0000313" key="3">
    <source>
        <dbReference type="Proteomes" id="UP000199021"/>
    </source>
</evidence>
<feature type="region of interest" description="Disordered" evidence="1">
    <location>
        <begin position="50"/>
        <end position="82"/>
    </location>
</feature>
<dbReference type="Proteomes" id="UP000199021">
    <property type="component" value="Unassembled WGS sequence"/>
</dbReference>
<dbReference type="EMBL" id="FOFB01000012">
    <property type="protein sequence ID" value="SEQ58546.1"/>
    <property type="molecule type" value="Genomic_DNA"/>
</dbReference>